<reference evidence="1 2" key="1">
    <citation type="submission" date="2017-12" db="EMBL/GenBank/DDBJ databases">
        <title>Hemimetabolous genomes reveal molecular basis of termite eusociality.</title>
        <authorList>
            <person name="Harrison M.C."/>
            <person name="Jongepier E."/>
            <person name="Robertson H.M."/>
            <person name="Arning N."/>
            <person name="Bitard-Feildel T."/>
            <person name="Chao H."/>
            <person name="Childers C.P."/>
            <person name="Dinh H."/>
            <person name="Doddapaneni H."/>
            <person name="Dugan S."/>
            <person name="Gowin J."/>
            <person name="Greiner C."/>
            <person name="Han Y."/>
            <person name="Hu H."/>
            <person name="Hughes D.S.T."/>
            <person name="Huylmans A.-K."/>
            <person name="Kemena C."/>
            <person name="Kremer L.P.M."/>
            <person name="Lee S.L."/>
            <person name="Lopez-Ezquerra A."/>
            <person name="Mallet L."/>
            <person name="Monroy-Kuhn J.M."/>
            <person name="Moser A."/>
            <person name="Murali S.C."/>
            <person name="Muzny D.M."/>
            <person name="Otani S."/>
            <person name="Piulachs M.-D."/>
            <person name="Poelchau M."/>
            <person name="Qu J."/>
            <person name="Schaub F."/>
            <person name="Wada-Katsumata A."/>
            <person name="Worley K.C."/>
            <person name="Xie Q."/>
            <person name="Ylla G."/>
            <person name="Poulsen M."/>
            <person name="Gibbs R.A."/>
            <person name="Schal C."/>
            <person name="Richards S."/>
            <person name="Belles X."/>
            <person name="Korb J."/>
            <person name="Bornberg-Bauer E."/>
        </authorList>
    </citation>
    <scope>NUCLEOTIDE SEQUENCE [LARGE SCALE GENOMIC DNA]</scope>
    <source>
        <tissue evidence="1">Whole body</tissue>
    </source>
</reference>
<sequence>MRLTELQSEQQISIKFLVKFGKSGSEIREILMQVYRDNAMKKTAVYKWMAGFSDGRGSVTDEERWPATSRTDENSAKVHQITRENHQLTVRIITEEFLASKQITMLEHPPCSPDLAPSDFFFFPKIKEMLKGRHFDDIWSNTMAALKANPQNQFQNCFGLGAGISA</sequence>
<keyword evidence="2" id="KW-1185">Reference proteome</keyword>
<comment type="caution">
    <text evidence="1">The sequence shown here is derived from an EMBL/GenBank/DDBJ whole genome shotgun (WGS) entry which is preliminary data.</text>
</comment>
<dbReference type="InParanoid" id="A0A2J7Q2A0"/>
<dbReference type="PANTHER" id="PTHR46060:SF1">
    <property type="entry name" value="MARINER MOS1 TRANSPOSASE-LIKE PROTEIN"/>
    <property type="match status" value="1"/>
</dbReference>
<dbReference type="Proteomes" id="UP000235965">
    <property type="component" value="Unassembled WGS sequence"/>
</dbReference>
<dbReference type="EMBL" id="NEVH01019373">
    <property type="protein sequence ID" value="PNF22711.1"/>
    <property type="molecule type" value="Genomic_DNA"/>
</dbReference>
<proteinExistence type="predicted"/>
<evidence type="ECO:0000313" key="1">
    <source>
        <dbReference type="EMBL" id="PNF22711.1"/>
    </source>
</evidence>
<evidence type="ECO:0000313" key="2">
    <source>
        <dbReference type="Proteomes" id="UP000235965"/>
    </source>
</evidence>
<name>A0A2J7Q2A0_9NEOP</name>
<dbReference type="AlphaFoldDB" id="A0A2J7Q2A0"/>
<dbReference type="Gene3D" id="3.30.420.10">
    <property type="entry name" value="Ribonuclease H-like superfamily/Ribonuclease H"/>
    <property type="match status" value="1"/>
</dbReference>
<organism evidence="1 2">
    <name type="scientific">Cryptotermes secundus</name>
    <dbReference type="NCBI Taxonomy" id="105785"/>
    <lineage>
        <taxon>Eukaryota</taxon>
        <taxon>Metazoa</taxon>
        <taxon>Ecdysozoa</taxon>
        <taxon>Arthropoda</taxon>
        <taxon>Hexapoda</taxon>
        <taxon>Insecta</taxon>
        <taxon>Pterygota</taxon>
        <taxon>Neoptera</taxon>
        <taxon>Polyneoptera</taxon>
        <taxon>Dictyoptera</taxon>
        <taxon>Blattodea</taxon>
        <taxon>Blattoidea</taxon>
        <taxon>Termitoidae</taxon>
        <taxon>Kalotermitidae</taxon>
        <taxon>Cryptotermitinae</taxon>
        <taxon>Cryptotermes</taxon>
    </lineage>
</organism>
<dbReference type="InterPro" id="IPR036397">
    <property type="entry name" value="RNaseH_sf"/>
</dbReference>
<accession>A0A2J7Q2A0</accession>
<gene>
    <name evidence="1" type="ORF">B7P43_G07115</name>
</gene>
<protein>
    <recommendedName>
        <fullName evidence="3">Mos1 transposase HTH domain-containing protein</fullName>
    </recommendedName>
</protein>
<dbReference type="STRING" id="105785.A0A2J7Q2A0"/>
<dbReference type="GO" id="GO:0003676">
    <property type="term" value="F:nucleic acid binding"/>
    <property type="evidence" value="ECO:0007669"/>
    <property type="project" value="InterPro"/>
</dbReference>
<dbReference type="OrthoDB" id="10017160at2759"/>
<dbReference type="InterPro" id="IPR052709">
    <property type="entry name" value="Transposase-MT_Hybrid"/>
</dbReference>
<dbReference type="PANTHER" id="PTHR46060">
    <property type="entry name" value="MARINER MOS1 TRANSPOSASE-LIKE PROTEIN"/>
    <property type="match status" value="1"/>
</dbReference>
<evidence type="ECO:0008006" key="3">
    <source>
        <dbReference type="Google" id="ProtNLM"/>
    </source>
</evidence>